<dbReference type="AlphaFoldDB" id="A0A401ILM2"/>
<name>A0A401ILM2_APHSA</name>
<reference evidence="3" key="1">
    <citation type="submission" date="2017-05" db="EMBL/GenBank/DDBJ databases">
        <title>Physiological properties and genetic analysis related to exopolysaccharide production of fresh-water unicellular cyanobacterium Aphanothece sacrum, Suizenji Nori, that has been cultured as a food source in Japan.</title>
        <authorList>
            <person name="Kanesaki Y."/>
            <person name="Yoshikawa S."/>
            <person name="Ohki K."/>
        </authorList>
    </citation>
    <scope>NUCLEOTIDE SEQUENCE [LARGE SCALE GENOMIC DNA]</scope>
    <source>
        <strain evidence="3">FPU1</strain>
    </source>
</reference>
<sequence>MNQSNYVPICLSLLTVPFLCGLLVVESLRRELLELGQASEEVFRGDRLPILNFPEPSSNP</sequence>
<feature type="transmembrane region" description="Helical" evidence="1">
    <location>
        <begin position="6"/>
        <end position="25"/>
    </location>
</feature>
<dbReference type="EMBL" id="BDQK01000016">
    <property type="protein sequence ID" value="GBF82145.1"/>
    <property type="molecule type" value="Genomic_DNA"/>
</dbReference>
<comment type="caution">
    <text evidence="2">The sequence shown here is derived from an EMBL/GenBank/DDBJ whole genome shotgun (WGS) entry which is preliminary data.</text>
</comment>
<evidence type="ECO:0000256" key="1">
    <source>
        <dbReference type="SAM" id="Phobius"/>
    </source>
</evidence>
<keyword evidence="1" id="KW-0472">Membrane</keyword>
<evidence type="ECO:0000313" key="3">
    <source>
        <dbReference type="Proteomes" id="UP000287247"/>
    </source>
</evidence>
<gene>
    <name evidence="2" type="ORF">AsFPU1_3572</name>
</gene>
<evidence type="ECO:0000313" key="2">
    <source>
        <dbReference type="EMBL" id="GBF82145.1"/>
    </source>
</evidence>
<organism evidence="2 3">
    <name type="scientific">Aphanothece sacrum FPU1</name>
    <dbReference type="NCBI Taxonomy" id="1920663"/>
    <lineage>
        <taxon>Bacteria</taxon>
        <taxon>Bacillati</taxon>
        <taxon>Cyanobacteriota</taxon>
        <taxon>Cyanophyceae</taxon>
        <taxon>Oscillatoriophycideae</taxon>
        <taxon>Chroococcales</taxon>
        <taxon>Aphanothecaceae</taxon>
        <taxon>Aphanothece</taxon>
    </lineage>
</organism>
<proteinExistence type="predicted"/>
<keyword evidence="1" id="KW-0812">Transmembrane</keyword>
<dbReference type="Proteomes" id="UP000287247">
    <property type="component" value="Unassembled WGS sequence"/>
</dbReference>
<accession>A0A401ILM2</accession>
<keyword evidence="3" id="KW-1185">Reference proteome</keyword>
<keyword evidence="1" id="KW-1133">Transmembrane helix</keyword>
<dbReference type="RefSeq" id="WP_124976908.1">
    <property type="nucleotide sequence ID" value="NZ_BDQK01000016.1"/>
</dbReference>
<protein>
    <submittedName>
        <fullName evidence="2">Para-aminobenzoate synthase component 1</fullName>
    </submittedName>
</protein>